<proteinExistence type="predicted"/>
<feature type="region of interest" description="Disordered" evidence="1">
    <location>
        <begin position="262"/>
        <end position="312"/>
    </location>
</feature>
<name>A0A0G0LDU5_9BACT</name>
<feature type="compositionally biased region" description="Basic and acidic residues" evidence="1">
    <location>
        <begin position="1"/>
        <end position="13"/>
    </location>
</feature>
<dbReference type="AlphaFoldDB" id="A0A0G0LDU5"/>
<evidence type="ECO:0000313" key="3">
    <source>
        <dbReference type="Proteomes" id="UP000034893"/>
    </source>
</evidence>
<feature type="compositionally biased region" description="Low complexity" evidence="1">
    <location>
        <begin position="278"/>
        <end position="287"/>
    </location>
</feature>
<evidence type="ECO:0000313" key="2">
    <source>
        <dbReference type="EMBL" id="KKQ90073.1"/>
    </source>
</evidence>
<reference evidence="2 3" key="1">
    <citation type="journal article" date="2015" name="Nature">
        <title>rRNA introns, odd ribosomes, and small enigmatic genomes across a large radiation of phyla.</title>
        <authorList>
            <person name="Brown C.T."/>
            <person name="Hug L.A."/>
            <person name="Thomas B.C."/>
            <person name="Sharon I."/>
            <person name="Castelle C.J."/>
            <person name="Singh A."/>
            <person name="Wilkins M.J."/>
            <person name="Williams K.H."/>
            <person name="Banfield J.F."/>
        </authorList>
    </citation>
    <scope>NUCLEOTIDE SEQUENCE [LARGE SCALE GENOMIC DNA]</scope>
</reference>
<accession>A0A0G0LDU5</accession>
<dbReference type="EMBL" id="LBVP01000002">
    <property type="protein sequence ID" value="KKQ90073.1"/>
    <property type="molecule type" value="Genomic_DNA"/>
</dbReference>
<protein>
    <submittedName>
        <fullName evidence="2">Uncharacterized protein</fullName>
    </submittedName>
</protein>
<dbReference type="Proteomes" id="UP000034893">
    <property type="component" value="Unassembled WGS sequence"/>
</dbReference>
<gene>
    <name evidence="2" type="ORF">UT12_C0002G0004</name>
</gene>
<organism evidence="2 3">
    <name type="scientific">Candidatus Curtissbacteria bacterium GW2011_GWC2_38_9</name>
    <dbReference type="NCBI Taxonomy" id="1618414"/>
    <lineage>
        <taxon>Bacteria</taxon>
        <taxon>Candidatus Curtissiibacteriota</taxon>
    </lineage>
</organism>
<feature type="compositionally biased region" description="Polar residues" evidence="1">
    <location>
        <begin position="14"/>
        <end position="24"/>
    </location>
</feature>
<sequence length="312" mass="34719">MPRPSEQSEHPDQVTDSPLGTDQPTEGIPLASMGPRFLTGLIYTEIVELESDTPIMIVDGQIRINERRLGEEREKVKKALADSIENGDEAFFFRITSALELTNDEELIELREKLRQAFESKSQNPFELHSINVDLLTNGIAERNLIREGLKPQIARIPFSFEDKNGKELDPEEDIVFVFTRGKKNQYKIVVGSKKGIDKINVPKQLEDSKFQPDFANIDKDPVNNSITIPLKSARDGTESLVSIVEVHKGAIDLIAALQKEEVAEEEEVTSPSRSRRSSSSASSSPAYNPPTPRPPRRSSEGGGYGYVRTSG</sequence>
<evidence type="ECO:0000256" key="1">
    <source>
        <dbReference type="SAM" id="MobiDB-lite"/>
    </source>
</evidence>
<feature type="region of interest" description="Disordered" evidence="1">
    <location>
        <begin position="1"/>
        <end position="32"/>
    </location>
</feature>
<comment type="caution">
    <text evidence="2">The sequence shown here is derived from an EMBL/GenBank/DDBJ whole genome shotgun (WGS) entry which is preliminary data.</text>
</comment>